<dbReference type="InterPro" id="IPR036691">
    <property type="entry name" value="Endo/exonu/phosph_ase_sf"/>
</dbReference>
<feature type="coiled-coil region" evidence="1">
    <location>
        <begin position="356"/>
        <end position="383"/>
    </location>
</feature>
<dbReference type="SUPFAM" id="SSF56219">
    <property type="entry name" value="DNase I-like"/>
    <property type="match status" value="1"/>
</dbReference>
<proteinExistence type="predicted"/>
<sequence>MRMAYFHQNRSLKQLTDVNDVICISEHWLNSSMQSHLEVNNEFICDMSCSKSLDPFDQGYTLGNGGIAIMWRKSMCSFVQKMPNFKMERIMGIKIRLSDTTLYVLCVYLPYQGCVKASFREWLDILEEIVIQLQSDGEVLIIGDVNSDLGNIHNVRGAYPPSCNGIAFNNMCIRQGLKVADLTPICTGPTYSFHRQYTGYSYIDHCIVSASLFSKCTKVAIMEESLINTSDHLPICVHLSLVHESVHLKGEKEKITSKLSWNKATEENKSAYRTLLDPKLEELYNEINSVKDGLSKLDLDIFFEKLTQILKRAAFSTIPRTCFKGYLKPYWSTLLKDLVKKNKSSWKDWKDAGKPRNNENEICRKYRQAKKEFQREFRRAEYEYQIQMQEE</sequence>
<comment type="caution">
    <text evidence="3">The sequence shown here is derived from an EMBL/GenBank/DDBJ whole genome shotgun (WGS) entry which is preliminary data.</text>
</comment>
<organism evidence="3 4">
    <name type="scientific">Owenia fusiformis</name>
    <name type="common">Polychaete worm</name>
    <dbReference type="NCBI Taxonomy" id="6347"/>
    <lineage>
        <taxon>Eukaryota</taxon>
        <taxon>Metazoa</taxon>
        <taxon>Spiralia</taxon>
        <taxon>Lophotrochozoa</taxon>
        <taxon>Annelida</taxon>
        <taxon>Polychaeta</taxon>
        <taxon>Sedentaria</taxon>
        <taxon>Canalipalpata</taxon>
        <taxon>Sabellida</taxon>
        <taxon>Oweniida</taxon>
        <taxon>Oweniidae</taxon>
        <taxon>Owenia</taxon>
    </lineage>
</organism>
<dbReference type="EMBL" id="CAIIXF020000012">
    <property type="protein sequence ID" value="CAH1800465.1"/>
    <property type="molecule type" value="Genomic_DNA"/>
</dbReference>
<dbReference type="Proteomes" id="UP000749559">
    <property type="component" value="Unassembled WGS sequence"/>
</dbReference>
<gene>
    <name evidence="3" type="ORF">OFUS_LOCUS24345</name>
</gene>
<dbReference type="Gene3D" id="3.60.10.10">
    <property type="entry name" value="Endonuclease/exonuclease/phosphatase"/>
    <property type="match status" value="1"/>
</dbReference>
<feature type="domain" description="Endonuclease/exonuclease/phosphatase" evidence="2">
    <location>
        <begin position="12"/>
        <end position="232"/>
    </location>
</feature>
<evidence type="ECO:0000259" key="2">
    <source>
        <dbReference type="Pfam" id="PF03372"/>
    </source>
</evidence>
<reference evidence="3" key="1">
    <citation type="submission" date="2022-03" db="EMBL/GenBank/DDBJ databases">
        <authorList>
            <person name="Martin C."/>
        </authorList>
    </citation>
    <scope>NUCLEOTIDE SEQUENCE</scope>
</reference>
<dbReference type="AlphaFoldDB" id="A0A8S4Q272"/>
<protein>
    <recommendedName>
        <fullName evidence="2">Endonuclease/exonuclease/phosphatase domain-containing protein</fullName>
    </recommendedName>
</protein>
<keyword evidence="4" id="KW-1185">Reference proteome</keyword>
<accession>A0A8S4Q272</accession>
<dbReference type="Pfam" id="PF03372">
    <property type="entry name" value="Exo_endo_phos"/>
    <property type="match status" value="1"/>
</dbReference>
<keyword evidence="1" id="KW-0175">Coiled coil</keyword>
<evidence type="ECO:0000313" key="4">
    <source>
        <dbReference type="Proteomes" id="UP000749559"/>
    </source>
</evidence>
<evidence type="ECO:0000256" key="1">
    <source>
        <dbReference type="SAM" id="Coils"/>
    </source>
</evidence>
<feature type="non-terminal residue" evidence="3">
    <location>
        <position position="391"/>
    </location>
</feature>
<dbReference type="GO" id="GO:0003824">
    <property type="term" value="F:catalytic activity"/>
    <property type="evidence" value="ECO:0007669"/>
    <property type="project" value="InterPro"/>
</dbReference>
<dbReference type="OrthoDB" id="7476844at2759"/>
<dbReference type="InterPro" id="IPR005135">
    <property type="entry name" value="Endo/exonuclease/phosphatase"/>
</dbReference>
<evidence type="ECO:0000313" key="3">
    <source>
        <dbReference type="EMBL" id="CAH1800465.1"/>
    </source>
</evidence>
<name>A0A8S4Q272_OWEFU</name>